<dbReference type="GO" id="GO:1902936">
    <property type="term" value="F:phosphatidylinositol bisphosphate binding"/>
    <property type="evidence" value="ECO:0007669"/>
    <property type="project" value="TreeGrafter"/>
</dbReference>
<dbReference type="AlphaFoldDB" id="A0AAE1LQH6"/>
<dbReference type="InterPro" id="IPR036865">
    <property type="entry name" value="CRAL-TRIO_dom_sf"/>
</dbReference>
<evidence type="ECO:0000313" key="2">
    <source>
        <dbReference type="EMBL" id="KAK3926692.1"/>
    </source>
</evidence>
<dbReference type="InterPro" id="IPR036273">
    <property type="entry name" value="CRAL/TRIO_N_dom_sf"/>
</dbReference>
<dbReference type="PROSITE" id="PS50191">
    <property type="entry name" value="CRAL_TRIO"/>
    <property type="match status" value="1"/>
</dbReference>
<dbReference type="EMBL" id="JAHWGI010001270">
    <property type="protein sequence ID" value="KAK3926692.1"/>
    <property type="molecule type" value="Genomic_DNA"/>
</dbReference>
<protein>
    <submittedName>
        <fullName evidence="2">Alpha-tocopherol transfer protein</fullName>
    </submittedName>
</protein>
<dbReference type="Proteomes" id="UP001219518">
    <property type="component" value="Unassembled WGS sequence"/>
</dbReference>
<dbReference type="Gene3D" id="3.40.525.10">
    <property type="entry name" value="CRAL-TRIO lipid binding domain"/>
    <property type="match status" value="1"/>
</dbReference>
<gene>
    <name evidence="2" type="ORF">KUF71_015028</name>
</gene>
<sequence length="324" mass="37086">MDPMTPEQSARVLAEYGMTRESIARDVAAIRAWLEKQPHLPKDDVDDTQIERLLIRCKNSVVVAQRRLDDMYTVRSDMPDFYRGRDPLGAEMQNLMKVVGVCVMPRLTPDLNRVSLIRLLDTDVDKFNVEAFLKLAFMGQDVILREPATLGDVLLFDARGYTVAHAVGANPVLIRKAVSHVKDPMILYNGCMVSVSSSSYRLLQRTYPARVTGIHVLFPPSFADRILNIIKSFLPEKLANRIHTHNTLESLLEHIPQDVLPKDYGGQERTSDELCETWKQKLISYREYFLSTEKLHSNENLRLEKRKDRSTSNIEGSFRKLDID</sequence>
<dbReference type="Gene3D" id="1.20.5.1200">
    <property type="entry name" value="Alpha-tocopherol transfer"/>
    <property type="match status" value="1"/>
</dbReference>
<dbReference type="SUPFAM" id="SSF52087">
    <property type="entry name" value="CRAL/TRIO domain"/>
    <property type="match status" value="1"/>
</dbReference>
<dbReference type="Pfam" id="PF00650">
    <property type="entry name" value="CRAL_TRIO"/>
    <property type="match status" value="1"/>
</dbReference>
<accession>A0AAE1LQH6</accession>
<dbReference type="GO" id="GO:0016020">
    <property type="term" value="C:membrane"/>
    <property type="evidence" value="ECO:0007669"/>
    <property type="project" value="TreeGrafter"/>
</dbReference>
<dbReference type="CDD" id="cd00170">
    <property type="entry name" value="SEC14"/>
    <property type="match status" value="1"/>
</dbReference>
<reference evidence="2" key="2">
    <citation type="journal article" date="2023" name="BMC Genomics">
        <title>Pest status, molecular evolution, and epigenetic factors derived from the genome assembly of Frankliniella fusca, a thysanopteran phytovirus vector.</title>
        <authorList>
            <person name="Catto M.A."/>
            <person name="Labadie P.E."/>
            <person name="Jacobson A.L."/>
            <person name="Kennedy G.G."/>
            <person name="Srinivasan R."/>
            <person name="Hunt B.G."/>
        </authorList>
    </citation>
    <scope>NUCLEOTIDE SEQUENCE</scope>
    <source>
        <strain evidence="2">PL_HMW_Pooled</strain>
    </source>
</reference>
<name>A0AAE1LQH6_9NEOP</name>
<comment type="caution">
    <text evidence="2">The sequence shown here is derived from an EMBL/GenBank/DDBJ whole genome shotgun (WGS) entry which is preliminary data.</text>
</comment>
<proteinExistence type="predicted"/>
<evidence type="ECO:0000259" key="1">
    <source>
        <dbReference type="PROSITE" id="PS50191"/>
    </source>
</evidence>
<keyword evidence="3" id="KW-1185">Reference proteome</keyword>
<dbReference type="SMART" id="SM00516">
    <property type="entry name" value="SEC14"/>
    <property type="match status" value="1"/>
</dbReference>
<dbReference type="PANTHER" id="PTHR10174">
    <property type="entry name" value="ALPHA-TOCOPHEROL TRANSFER PROTEIN-RELATED"/>
    <property type="match status" value="1"/>
</dbReference>
<evidence type="ECO:0000313" key="3">
    <source>
        <dbReference type="Proteomes" id="UP001219518"/>
    </source>
</evidence>
<dbReference type="PRINTS" id="PR00180">
    <property type="entry name" value="CRETINALDHBP"/>
</dbReference>
<organism evidence="2 3">
    <name type="scientific">Frankliniella fusca</name>
    <dbReference type="NCBI Taxonomy" id="407009"/>
    <lineage>
        <taxon>Eukaryota</taxon>
        <taxon>Metazoa</taxon>
        <taxon>Ecdysozoa</taxon>
        <taxon>Arthropoda</taxon>
        <taxon>Hexapoda</taxon>
        <taxon>Insecta</taxon>
        <taxon>Pterygota</taxon>
        <taxon>Neoptera</taxon>
        <taxon>Paraneoptera</taxon>
        <taxon>Thysanoptera</taxon>
        <taxon>Terebrantia</taxon>
        <taxon>Thripoidea</taxon>
        <taxon>Thripidae</taxon>
        <taxon>Frankliniella</taxon>
    </lineage>
</organism>
<dbReference type="InterPro" id="IPR001251">
    <property type="entry name" value="CRAL-TRIO_dom"/>
</dbReference>
<feature type="domain" description="CRAL-TRIO" evidence="1">
    <location>
        <begin position="91"/>
        <end position="272"/>
    </location>
</feature>
<dbReference type="PANTHER" id="PTHR10174:SF224">
    <property type="entry name" value="RETINOL-BINDING PROTEIN PINTA"/>
    <property type="match status" value="1"/>
</dbReference>
<reference evidence="2" key="1">
    <citation type="submission" date="2021-07" db="EMBL/GenBank/DDBJ databases">
        <authorList>
            <person name="Catto M.A."/>
            <person name="Jacobson A."/>
            <person name="Kennedy G."/>
            <person name="Labadie P."/>
            <person name="Hunt B.G."/>
            <person name="Srinivasan R."/>
        </authorList>
    </citation>
    <scope>NUCLEOTIDE SEQUENCE</scope>
    <source>
        <strain evidence="2">PL_HMW_Pooled</strain>
        <tissue evidence="2">Head</tissue>
    </source>
</reference>
<dbReference type="SUPFAM" id="SSF46938">
    <property type="entry name" value="CRAL/TRIO N-terminal domain"/>
    <property type="match status" value="1"/>
</dbReference>